<dbReference type="PROSITE" id="PS51352">
    <property type="entry name" value="THIOREDOXIN_2"/>
    <property type="match status" value="1"/>
</dbReference>
<dbReference type="InterPro" id="IPR036249">
    <property type="entry name" value="Thioredoxin-like_sf"/>
</dbReference>
<comment type="caution">
    <text evidence="2">The sequence shown here is derived from an EMBL/GenBank/DDBJ whole genome shotgun (WGS) entry which is preliminary data.</text>
</comment>
<reference evidence="2 3" key="1">
    <citation type="submission" date="2018-11" db="EMBL/GenBank/DDBJ databases">
        <title>Flavobacterium sp. nov., YIM 102600 draft genome.</title>
        <authorList>
            <person name="Li G."/>
            <person name="Jiang Y."/>
        </authorList>
    </citation>
    <scope>NUCLEOTIDE SEQUENCE [LARGE SCALE GENOMIC DNA]</scope>
    <source>
        <strain evidence="2 3">YIM 102600</strain>
    </source>
</reference>
<dbReference type="CDD" id="cd02966">
    <property type="entry name" value="TlpA_like_family"/>
    <property type="match status" value="1"/>
</dbReference>
<dbReference type="AlphaFoldDB" id="A0A3P3WE00"/>
<protein>
    <submittedName>
        <fullName evidence="2">TlpA family protein disulfide reductase</fullName>
    </submittedName>
</protein>
<sequence length="153" mass="17203">MEILNNEIQPWHLESVGSDKVPNPSDFRGKPLLILFFYLGCPGCTGRAIPFANRMVYEHGERISVLGIHSNFEGPEYSDEEIAGKLQSLHARFPFFRDSGLATTFHDYQAAGTPHWILLDKEGKVIRSIFGSDPDRALLRLDYAIIEETGIVP</sequence>
<dbReference type="EMBL" id="RQVR01000010">
    <property type="protein sequence ID" value="RRJ90783.1"/>
    <property type="molecule type" value="Genomic_DNA"/>
</dbReference>
<proteinExistence type="predicted"/>
<dbReference type="InterPro" id="IPR013766">
    <property type="entry name" value="Thioredoxin_domain"/>
</dbReference>
<keyword evidence="3" id="KW-1185">Reference proteome</keyword>
<feature type="domain" description="Thioredoxin" evidence="1">
    <location>
        <begin position="1"/>
        <end position="147"/>
    </location>
</feature>
<dbReference type="PANTHER" id="PTHR42852">
    <property type="entry name" value="THIOL:DISULFIDE INTERCHANGE PROTEIN DSBE"/>
    <property type="match status" value="1"/>
</dbReference>
<name>A0A3P3WE00_9FLAO</name>
<evidence type="ECO:0000313" key="3">
    <source>
        <dbReference type="Proteomes" id="UP000271937"/>
    </source>
</evidence>
<dbReference type="Proteomes" id="UP000271937">
    <property type="component" value="Unassembled WGS sequence"/>
</dbReference>
<dbReference type="PANTHER" id="PTHR42852:SF13">
    <property type="entry name" value="PROTEIN DIPZ"/>
    <property type="match status" value="1"/>
</dbReference>
<dbReference type="Pfam" id="PF08534">
    <property type="entry name" value="Redoxin"/>
    <property type="match status" value="1"/>
</dbReference>
<organism evidence="2 3">
    <name type="scientific">Flavobacterium macacae</name>
    <dbReference type="NCBI Taxonomy" id="2488993"/>
    <lineage>
        <taxon>Bacteria</taxon>
        <taxon>Pseudomonadati</taxon>
        <taxon>Bacteroidota</taxon>
        <taxon>Flavobacteriia</taxon>
        <taxon>Flavobacteriales</taxon>
        <taxon>Flavobacteriaceae</taxon>
        <taxon>Flavobacterium</taxon>
    </lineage>
</organism>
<dbReference type="InterPro" id="IPR050553">
    <property type="entry name" value="Thioredoxin_ResA/DsbE_sf"/>
</dbReference>
<dbReference type="RefSeq" id="WP_125012930.1">
    <property type="nucleotide sequence ID" value="NZ_RQVR01000010.1"/>
</dbReference>
<dbReference type="SUPFAM" id="SSF52833">
    <property type="entry name" value="Thioredoxin-like"/>
    <property type="match status" value="1"/>
</dbReference>
<dbReference type="GO" id="GO:0016491">
    <property type="term" value="F:oxidoreductase activity"/>
    <property type="evidence" value="ECO:0007669"/>
    <property type="project" value="InterPro"/>
</dbReference>
<evidence type="ECO:0000313" key="2">
    <source>
        <dbReference type="EMBL" id="RRJ90783.1"/>
    </source>
</evidence>
<evidence type="ECO:0000259" key="1">
    <source>
        <dbReference type="PROSITE" id="PS51352"/>
    </source>
</evidence>
<dbReference type="InterPro" id="IPR013740">
    <property type="entry name" value="Redoxin"/>
</dbReference>
<dbReference type="OrthoDB" id="1352984at2"/>
<dbReference type="Gene3D" id="3.40.30.10">
    <property type="entry name" value="Glutaredoxin"/>
    <property type="match status" value="1"/>
</dbReference>
<accession>A0A3P3WE00</accession>
<gene>
    <name evidence="2" type="ORF">EG849_09910</name>
</gene>